<dbReference type="SUPFAM" id="SSF81606">
    <property type="entry name" value="PP2C-like"/>
    <property type="match status" value="1"/>
</dbReference>
<feature type="region of interest" description="Disordered" evidence="10">
    <location>
        <begin position="440"/>
        <end position="467"/>
    </location>
</feature>
<comment type="cofactor">
    <cofactor evidence="2">
        <name>Mg(2+)</name>
        <dbReference type="ChEBI" id="CHEBI:18420"/>
    </cofactor>
</comment>
<evidence type="ECO:0000259" key="11">
    <source>
        <dbReference type="PROSITE" id="PS51746"/>
    </source>
</evidence>
<keyword evidence="4" id="KW-0479">Metal-binding</keyword>
<dbReference type="PANTHER" id="PTHR13832:SF667">
    <property type="entry name" value="PROTEIN PHOSPHATASE 2C 14-RELATED"/>
    <property type="match status" value="1"/>
</dbReference>
<keyword evidence="6" id="KW-0460">Magnesium</keyword>
<dbReference type="SMART" id="SM00332">
    <property type="entry name" value="PP2Cc"/>
    <property type="match status" value="1"/>
</dbReference>
<evidence type="ECO:0000256" key="5">
    <source>
        <dbReference type="ARBA" id="ARBA00022801"/>
    </source>
</evidence>
<dbReference type="PROSITE" id="PS01032">
    <property type="entry name" value="PPM_1"/>
    <property type="match status" value="1"/>
</dbReference>
<dbReference type="Gene3D" id="3.60.40.10">
    <property type="entry name" value="PPM-type phosphatase domain"/>
    <property type="match status" value="2"/>
</dbReference>
<dbReference type="Proteomes" id="UP000596660">
    <property type="component" value="Unplaced"/>
</dbReference>
<keyword evidence="7 9" id="KW-0904">Protein phosphatase</keyword>
<reference evidence="12" key="2">
    <citation type="submission" date="2021-03" db="UniProtKB">
        <authorList>
            <consortium name="EnsemblPlants"/>
        </authorList>
    </citation>
    <scope>IDENTIFICATION</scope>
</reference>
<dbReference type="PROSITE" id="PS51746">
    <property type="entry name" value="PPM_2"/>
    <property type="match status" value="1"/>
</dbReference>
<evidence type="ECO:0000256" key="4">
    <source>
        <dbReference type="ARBA" id="ARBA00022723"/>
    </source>
</evidence>
<dbReference type="InterPro" id="IPR015655">
    <property type="entry name" value="PP2C"/>
</dbReference>
<dbReference type="CDD" id="cd00143">
    <property type="entry name" value="PP2Cc"/>
    <property type="match status" value="1"/>
</dbReference>
<dbReference type="InterPro" id="IPR036457">
    <property type="entry name" value="PPM-type-like_dom_sf"/>
</dbReference>
<dbReference type="EC" id="3.1.3.16" evidence="3"/>
<evidence type="ECO:0000256" key="8">
    <source>
        <dbReference type="ARBA" id="ARBA00023211"/>
    </source>
</evidence>
<dbReference type="Gramene" id="AUR62005488-RA">
    <property type="protein sequence ID" value="AUR62005488-RA:cds"/>
    <property type="gene ID" value="AUR62005488"/>
</dbReference>
<dbReference type="OMA" id="CKRTENT"/>
<accession>A0A803L0V0</accession>
<name>A0A803L0V0_CHEQI</name>
<keyword evidence="5 9" id="KW-0378">Hydrolase</keyword>
<protein>
    <recommendedName>
        <fullName evidence="3">protein-serine/threonine phosphatase</fullName>
        <ecNumber evidence="3">3.1.3.16</ecNumber>
    </recommendedName>
</protein>
<dbReference type="PANTHER" id="PTHR13832">
    <property type="entry name" value="PROTEIN PHOSPHATASE 2C"/>
    <property type="match status" value="1"/>
</dbReference>
<proteinExistence type="inferred from homology"/>
<evidence type="ECO:0000313" key="13">
    <source>
        <dbReference type="Proteomes" id="UP000596660"/>
    </source>
</evidence>
<dbReference type="AlphaFoldDB" id="A0A803L0V0"/>
<dbReference type="GO" id="GO:0004722">
    <property type="term" value="F:protein serine/threonine phosphatase activity"/>
    <property type="evidence" value="ECO:0007669"/>
    <property type="project" value="UniProtKB-EC"/>
</dbReference>
<evidence type="ECO:0000256" key="2">
    <source>
        <dbReference type="ARBA" id="ARBA00001946"/>
    </source>
</evidence>
<sequence length="511" mass="56832">MGKDLEPCNFVSESESLIPVVENPKFVCSLKRKRPPKIQIPNVLQEISVDTQIKFGCSPVKNDGIYCFEDLGVGVCSIKGKKKFMEDTHKIVSSIDGNAKKGFFGVYDGHGGRKAAEFIAESLHKNVIELLDNCDGNMAKEEAVKAAYLKTDREFLEQEVSSGSCCVTALIEGSKMVVSNLGECRAVLCRGGVAEALTKDHRAGMEEERKRIEDKNSIRELGEFGDAHLKDWVVSQPHSTILDLTPDMDFLVLASDGLWEEVGNQEAIDIVQQSCMFPIDDLNNKNQRSLKVNDDEYACVSTSSSPKVKRVSLSKQKKKTTLSPSLSFRKMDSSIMAKEDVSYFDNNNHSPVKLGITSVFSNKNMKTPSPSPSYKKIEKEGLSDFDNENHSPPTKLRRTSLFSHKNMKNHSLSPSCKRTENTCTVKEGLSDFYNKNESPAKLRRTPLFSPKSIKTQSPNRENKRPTSDGLVAACKKLVNLAVSRGTMDDITVMVVDLKHYKLDRNALLSTL</sequence>
<comment type="similarity">
    <text evidence="9">Belongs to the PP2C family.</text>
</comment>
<evidence type="ECO:0000256" key="7">
    <source>
        <dbReference type="ARBA" id="ARBA00022912"/>
    </source>
</evidence>
<keyword evidence="8" id="KW-0464">Manganese</keyword>
<evidence type="ECO:0000313" key="12">
    <source>
        <dbReference type="EnsemblPlants" id="AUR62005488-RA:cds"/>
    </source>
</evidence>
<organism evidence="12 13">
    <name type="scientific">Chenopodium quinoa</name>
    <name type="common">Quinoa</name>
    <dbReference type="NCBI Taxonomy" id="63459"/>
    <lineage>
        <taxon>Eukaryota</taxon>
        <taxon>Viridiplantae</taxon>
        <taxon>Streptophyta</taxon>
        <taxon>Embryophyta</taxon>
        <taxon>Tracheophyta</taxon>
        <taxon>Spermatophyta</taxon>
        <taxon>Magnoliopsida</taxon>
        <taxon>eudicotyledons</taxon>
        <taxon>Gunneridae</taxon>
        <taxon>Pentapetalae</taxon>
        <taxon>Caryophyllales</taxon>
        <taxon>Chenopodiaceae</taxon>
        <taxon>Chenopodioideae</taxon>
        <taxon>Atripliceae</taxon>
        <taxon>Chenopodium</taxon>
    </lineage>
</organism>
<evidence type="ECO:0000256" key="9">
    <source>
        <dbReference type="RuleBase" id="RU003465"/>
    </source>
</evidence>
<dbReference type="Pfam" id="PF00481">
    <property type="entry name" value="PP2C"/>
    <property type="match status" value="1"/>
</dbReference>
<dbReference type="InterPro" id="IPR001932">
    <property type="entry name" value="PPM-type_phosphatase-like_dom"/>
</dbReference>
<dbReference type="GO" id="GO:0046872">
    <property type="term" value="F:metal ion binding"/>
    <property type="evidence" value="ECO:0007669"/>
    <property type="project" value="UniProtKB-KW"/>
</dbReference>
<reference evidence="12" key="1">
    <citation type="journal article" date="2017" name="Nature">
        <title>The genome of Chenopodium quinoa.</title>
        <authorList>
            <person name="Jarvis D.E."/>
            <person name="Ho Y.S."/>
            <person name="Lightfoot D.J."/>
            <person name="Schmoeckel S.M."/>
            <person name="Li B."/>
            <person name="Borm T.J.A."/>
            <person name="Ohyanagi H."/>
            <person name="Mineta K."/>
            <person name="Michell C.T."/>
            <person name="Saber N."/>
            <person name="Kharbatia N.M."/>
            <person name="Rupper R.R."/>
            <person name="Sharp A.R."/>
            <person name="Dally N."/>
            <person name="Boughton B.A."/>
            <person name="Woo Y.H."/>
            <person name="Gao G."/>
            <person name="Schijlen E.G.W.M."/>
            <person name="Guo X."/>
            <person name="Momin A.A."/>
            <person name="Negrao S."/>
            <person name="Al-Babili S."/>
            <person name="Gehring C."/>
            <person name="Roessner U."/>
            <person name="Jung C."/>
            <person name="Murphy K."/>
            <person name="Arold S.T."/>
            <person name="Gojobori T."/>
            <person name="van der Linden C.G."/>
            <person name="van Loo E.N."/>
            <person name="Jellen E.N."/>
            <person name="Maughan P.J."/>
            <person name="Tester M."/>
        </authorList>
    </citation>
    <scope>NUCLEOTIDE SEQUENCE [LARGE SCALE GENOMIC DNA]</scope>
    <source>
        <strain evidence="12">cv. PI 614886</strain>
    </source>
</reference>
<feature type="domain" description="PPM-type phosphatase" evidence="11">
    <location>
        <begin position="72"/>
        <end position="497"/>
    </location>
</feature>
<evidence type="ECO:0000256" key="3">
    <source>
        <dbReference type="ARBA" id="ARBA00013081"/>
    </source>
</evidence>
<evidence type="ECO:0000256" key="6">
    <source>
        <dbReference type="ARBA" id="ARBA00022842"/>
    </source>
</evidence>
<evidence type="ECO:0000256" key="10">
    <source>
        <dbReference type="SAM" id="MobiDB-lite"/>
    </source>
</evidence>
<dbReference type="InterPro" id="IPR000222">
    <property type="entry name" value="PP2C_BS"/>
</dbReference>
<comment type="cofactor">
    <cofactor evidence="1">
        <name>Mn(2+)</name>
        <dbReference type="ChEBI" id="CHEBI:29035"/>
    </cofactor>
</comment>
<evidence type="ECO:0000256" key="1">
    <source>
        <dbReference type="ARBA" id="ARBA00001936"/>
    </source>
</evidence>
<keyword evidence="13" id="KW-1185">Reference proteome</keyword>
<dbReference type="EnsemblPlants" id="AUR62005488-RA">
    <property type="protein sequence ID" value="AUR62005488-RA:cds"/>
    <property type="gene ID" value="AUR62005488"/>
</dbReference>